<dbReference type="AlphaFoldDB" id="A0ABD3PIK1"/>
<proteinExistence type="predicted"/>
<comment type="caution">
    <text evidence="9">The sequence shown here is derived from an EMBL/GenBank/DDBJ whole genome shotgun (WGS) entry which is preliminary data.</text>
</comment>
<dbReference type="EMBL" id="JALLPJ020000593">
    <property type="protein sequence ID" value="KAL3787839.1"/>
    <property type="molecule type" value="Genomic_DNA"/>
</dbReference>
<evidence type="ECO:0000256" key="6">
    <source>
        <dbReference type="ARBA" id="ARBA00023136"/>
    </source>
</evidence>
<evidence type="ECO:0000256" key="5">
    <source>
        <dbReference type="ARBA" id="ARBA00022989"/>
    </source>
</evidence>
<dbReference type="PANTHER" id="PTHR20961">
    <property type="entry name" value="GLYCOSYLTRANSFERASE"/>
    <property type="match status" value="1"/>
</dbReference>
<keyword evidence="10" id="KW-1185">Reference proteome</keyword>
<protein>
    <recommendedName>
        <fullName evidence="8">Glycosyltransferase 61 catalytic domain-containing protein</fullName>
    </recommendedName>
</protein>
<dbReference type="Pfam" id="PF04577">
    <property type="entry name" value="Glyco_transf_61"/>
    <property type="match status" value="1"/>
</dbReference>
<keyword evidence="2" id="KW-0328">Glycosyltransferase</keyword>
<dbReference type="PANTHER" id="PTHR20961:SF38">
    <property type="entry name" value="PROTEIN O-LINKED-MANNOSE BETA-1,4-N-ACETYLGLUCOSAMINYLTRANSFERASE 2"/>
    <property type="match status" value="1"/>
</dbReference>
<dbReference type="InterPro" id="IPR007657">
    <property type="entry name" value="Glycosyltransferase_61"/>
</dbReference>
<evidence type="ECO:0000256" key="2">
    <source>
        <dbReference type="ARBA" id="ARBA00022676"/>
    </source>
</evidence>
<keyword evidence="6" id="KW-0472">Membrane</keyword>
<dbReference type="GO" id="GO:0016757">
    <property type="term" value="F:glycosyltransferase activity"/>
    <property type="evidence" value="ECO:0007669"/>
    <property type="project" value="UniProtKB-KW"/>
</dbReference>
<evidence type="ECO:0000313" key="10">
    <source>
        <dbReference type="Proteomes" id="UP001530400"/>
    </source>
</evidence>
<sequence>MQSDRECMQENRGRFYFQSDQDNGFEPQHRIPRPKQPLVQFTGWRTSIKMDTQSLDQNATWIKNQQCLVSPIENHVVLSGDHVHMMGEYIQRVVLPLHHILQDYALHTKNRKRRQNNKEIQFYLNFHQNNNQKILPSHHLYMNGLQYGQDLQSWSDTLDPVVKESAPPCQCYSRLVFCGFTATTKDIDVEIGGVSKSVNRMVLTPAGMVPGNIAKHCAIYITPRENLVNDDCQVWQELRTSILQTYYEKNPNLSQDIHAYRVHLIKRAASMNTNTDPDFTAHPLKKWKIIGLSQRRGRRMWLNLNETLAHCNKRYFEKQLICVEVDVEDLPTNFVSLGSNQPLTAMDEQLVLYQSINGLVGIHGSQLTQGILMPPESVMVELFQWIPKDWGYVFWGDGWTNQKDHPTPMGIMWHNTDIHEAGWYLPRESVPLCQNVSDVELHNYSSTPDPLSQQYLRDQKKGANNTTSKMEYCLAITNGESFRWDYRNFNVGLDFFEKFISTFFPSRAKNSSVTEDTLSCDEWREKGEGNGFVLYNLICRGENGTIKPHHYYQTTR</sequence>
<comment type="subcellular location">
    <subcellularLocation>
        <location evidence="1">Membrane</location>
        <topology evidence="1">Single-pass membrane protein</topology>
    </subcellularLocation>
</comment>
<accession>A0ABD3PIK1</accession>
<evidence type="ECO:0000256" key="7">
    <source>
        <dbReference type="ARBA" id="ARBA00023180"/>
    </source>
</evidence>
<evidence type="ECO:0000259" key="8">
    <source>
        <dbReference type="Pfam" id="PF04577"/>
    </source>
</evidence>
<evidence type="ECO:0000256" key="3">
    <source>
        <dbReference type="ARBA" id="ARBA00022679"/>
    </source>
</evidence>
<organism evidence="9 10">
    <name type="scientific">Cyclotella atomus</name>
    <dbReference type="NCBI Taxonomy" id="382360"/>
    <lineage>
        <taxon>Eukaryota</taxon>
        <taxon>Sar</taxon>
        <taxon>Stramenopiles</taxon>
        <taxon>Ochrophyta</taxon>
        <taxon>Bacillariophyta</taxon>
        <taxon>Coscinodiscophyceae</taxon>
        <taxon>Thalassiosirophycidae</taxon>
        <taxon>Stephanodiscales</taxon>
        <taxon>Stephanodiscaceae</taxon>
        <taxon>Cyclotella</taxon>
    </lineage>
</organism>
<name>A0ABD3PIK1_9STRA</name>
<dbReference type="GO" id="GO:0016020">
    <property type="term" value="C:membrane"/>
    <property type="evidence" value="ECO:0007669"/>
    <property type="project" value="UniProtKB-SubCell"/>
</dbReference>
<feature type="domain" description="Glycosyltransferase 61 catalytic" evidence="8">
    <location>
        <begin position="253"/>
        <end position="380"/>
    </location>
</feature>
<dbReference type="Proteomes" id="UP001530400">
    <property type="component" value="Unassembled WGS sequence"/>
</dbReference>
<evidence type="ECO:0000313" key="9">
    <source>
        <dbReference type="EMBL" id="KAL3787839.1"/>
    </source>
</evidence>
<keyword evidence="7" id="KW-0325">Glycoprotein</keyword>
<reference evidence="9 10" key="1">
    <citation type="submission" date="2024-10" db="EMBL/GenBank/DDBJ databases">
        <title>Updated reference genomes for cyclostephanoid diatoms.</title>
        <authorList>
            <person name="Roberts W.R."/>
            <person name="Alverson A.J."/>
        </authorList>
    </citation>
    <scope>NUCLEOTIDE SEQUENCE [LARGE SCALE GENOMIC DNA]</scope>
    <source>
        <strain evidence="9 10">AJA010-31</strain>
    </source>
</reference>
<keyword evidence="3" id="KW-0808">Transferase</keyword>
<evidence type="ECO:0000256" key="4">
    <source>
        <dbReference type="ARBA" id="ARBA00022692"/>
    </source>
</evidence>
<gene>
    <name evidence="9" type="ORF">ACHAWO_009942</name>
</gene>
<keyword evidence="5" id="KW-1133">Transmembrane helix</keyword>
<dbReference type="InterPro" id="IPR049625">
    <property type="entry name" value="Glyco_transf_61_cat"/>
</dbReference>
<keyword evidence="4" id="KW-0812">Transmembrane</keyword>
<evidence type="ECO:0000256" key="1">
    <source>
        <dbReference type="ARBA" id="ARBA00004167"/>
    </source>
</evidence>